<reference evidence="14 15" key="1">
    <citation type="submission" date="2021-07" db="EMBL/GenBank/DDBJ databases">
        <title>The Aristolochia fimbriata genome: insights into angiosperm evolution, floral development and chemical biosynthesis.</title>
        <authorList>
            <person name="Jiao Y."/>
        </authorList>
    </citation>
    <scope>NUCLEOTIDE SEQUENCE [LARGE SCALE GENOMIC DNA]</scope>
    <source>
        <strain evidence="14">IBCAS-2021</strain>
        <tissue evidence="14">Leaf</tissue>
    </source>
</reference>
<feature type="region of interest" description="Disordered" evidence="10">
    <location>
        <begin position="519"/>
        <end position="540"/>
    </location>
</feature>
<dbReference type="GO" id="GO:0006813">
    <property type="term" value="P:potassium ion transport"/>
    <property type="evidence" value="ECO:0007669"/>
    <property type="project" value="UniProtKB-KW"/>
</dbReference>
<evidence type="ECO:0000256" key="6">
    <source>
        <dbReference type="ARBA" id="ARBA00022989"/>
    </source>
</evidence>
<dbReference type="PANTHER" id="PTHR32468:SF26">
    <property type="entry name" value="CATION_H(+) ANTIPORTER 15"/>
    <property type="match status" value="1"/>
</dbReference>
<feature type="transmembrane region" description="Helical" evidence="11">
    <location>
        <begin position="45"/>
        <end position="66"/>
    </location>
</feature>
<dbReference type="InterPro" id="IPR050794">
    <property type="entry name" value="CPA2_transporter"/>
</dbReference>
<feature type="domain" description="Cation/H(+) antiporter C-terminal" evidence="13">
    <location>
        <begin position="660"/>
        <end position="818"/>
    </location>
</feature>
<keyword evidence="6 11" id="KW-1133">Transmembrane helix</keyword>
<evidence type="ECO:0000256" key="9">
    <source>
        <dbReference type="ARBA" id="ARBA00038341"/>
    </source>
</evidence>
<comment type="caution">
    <text evidence="14">The sequence shown here is derived from an EMBL/GenBank/DDBJ whole genome shotgun (WGS) entry which is preliminary data.</text>
</comment>
<sequence>MAMTSTSNASAGSSGLLPESTVCYTFDSPWAESVFNHRNPLHSTLPLLLLQMTLIITLTGLLRFILRPLKQPAIISEILAGIILGPSLLGRYPLFKTKLFPPHAWTITRTFGIVGVLLHAFNESLKQDLQCVLNSGKKEIIISFSGYFVSHISTFVLGRSLIRNGYLSKDINRVHLLDSMAGVLSLTTFPVLRPILAEFNLSTSELGRLSMTLAIINTLLGTTLTMVYSSIRHANVGAWRLGFYHFISNLSLVALLYVVARPVMLYFIRKTPEGRRMASTFVNCAMLVVMIAGLMSDMLGSVVKGPIWLAFMIPPGPPLASAFVDKTELICRVLLVPFFFATNGQRLDLGAIKDWKTFCALQLIFFVACVGKFIGTFVPALYFRMPFRDSMALGVAMCFKGILELVTFTDWLHFGVLDATQLASLEVSLLAVTAISSPCLRGLARRRPRSWNSNHWRCVAQIYPESEFRLLVCVHDKDDAPAILHLVNAYNTTKKRPVHLFLLHLVDLVGRGIPMLIPHKKTTDHNRAGGGGGGSGSNSKSNPIISAFEILEQHNSGGGSAGCFVVHPFTSVAPNKSMHEDVYKVASDNRVSLIIVPFRKDATAYSTHCDAGVDVVNGWQGRIVARKVLEEAPCSVGILVDTNRHVIRLNVNFMANFSYHIGLVFLGGADDREALAYASHMVDKPGVSITLLRVVFNRAHDHHHQPGVVGLDGGYDQLERELDDEFVGEFRLKTHSHDTVVYREVLVDNVEELVGCLRTMGNDFNLMMTGRYHGGHADVEVALSTWSETEELGVIGDFLSSADFAANSVSVLVVQQRTLAPLLAIDTTANTSSRRKK</sequence>
<dbReference type="Pfam" id="PF00999">
    <property type="entry name" value="Na_H_Exchanger"/>
    <property type="match status" value="1"/>
</dbReference>
<evidence type="ECO:0000256" key="3">
    <source>
        <dbReference type="ARBA" id="ARBA00022538"/>
    </source>
</evidence>
<feature type="transmembrane region" description="Helical" evidence="11">
    <location>
        <begin position="363"/>
        <end position="383"/>
    </location>
</feature>
<organism evidence="14 15">
    <name type="scientific">Aristolochia fimbriata</name>
    <name type="common">White veined hardy Dutchman's pipe vine</name>
    <dbReference type="NCBI Taxonomy" id="158543"/>
    <lineage>
        <taxon>Eukaryota</taxon>
        <taxon>Viridiplantae</taxon>
        <taxon>Streptophyta</taxon>
        <taxon>Embryophyta</taxon>
        <taxon>Tracheophyta</taxon>
        <taxon>Spermatophyta</taxon>
        <taxon>Magnoliopsida</taxon>
        <taxon>Magnoliidae</taxon>
        <taxon>Piperales</taxon>
        <taxon>Aristolochiaceae</taxon>
        <taxon>Aristolochia</taxon>
    </lineage>
</organism>
<dbReference type="GO" id="GO:0006885">
    <property type="term" value="P:regulation of pH"/>
    <property type="evidence" value="ECO:0007669"/>
    <property type="project" value="TreeGrafter"/>
</dbReference>
<comment type="similarity">
    <text evidence="9">Belongs to the monovalent cation:proton antiporter 2 (CPA2) transporter (TC 2.A.37) family. CHX (TC 2.A.37.4) subfamily.</text>
</comment>
<evidence type="ECO:0000313" key="15">
    <source>
        <dbReference type="Proteomes" id="UP000825729"/>
    </source>
</evidence>
<evidence type="ECO:0008006" key="16">
    <source>
        <dbReference type="Google" id="ProtNLM"/>
    </source>
</evidence>
<keyword evidence="2" id="KW-0813">Transport</keyword>
<dbReference type="GO" id="GO:0012505">
    <property type="term" value="C:endomembrane system"/>
    <property type="evidence" value="ECO:0007669"/>
    <property type="project" value="TreeGrafter"/>
</dbReference>
<keyword evidence="5" id="KW-0630">Potassium</keyword>
<feature type="transmembrane region" description="Helical" evidence="11">
    <location>
        <begin position="280"/>
        <end position="303"/>
    </location>
</feature>
<dbReference type="Proteomes" id="UP000825729">
    <property type="component" value="Unassembled WGS sequence"/>
</dbReference>
<evidence type="ECO:0000256" key="4">
    <source>
        <dbReference type="ARBA" id="ARBA00022692"/>
    </source>
</evidence>
<proteinExistence type="inferred from homology"/>
<keyword evidence="15" id="KW-1185">Reference proteome</keyword>
<accession>A0AAV7E8W4</accession>
<evidence type="ECO:0000256" key="10">
    <source>
        <dbReference type="SAM" id="MobiDB-lite"/>
    </source>
</evidence>
<feature type="transmembrane region" description="Helical" evidence="11">
    <location>
        <begin position="213"/>
        <end position="231"/>
    </location>
</feature>
<dbReference type="PANTHER" id="PTHR32468">
    <property type="entry name" value="CATION/H + ANTIPORTER"/>
    <property type="match status" value="1"/>
</dbReference>
<evidence type="ECO:0000256" key="2">
    <source>
        <dbReference type="ARBA" id="ARBA00022448"/>
    </source>
</evidence>
<evidence type="ECO:0000256" key="8">
    <source>
        <dbReference type="ARBA" id="ARBA00023136"/>
    </source>
</evidence>
<dbReference type="EMBL" id="JAINDJ010000006">
    <property type="protein sequence ID" value="KAG9445064.1"/>
    <property type="molecule type" value="Genomic_DNA"/>
</dbReference>
<keyword evidence="4 11" id="KW-0812">Transmembrane</keyword>
<dbReference type="GO" id="GO:0015297">
    <property type="term" value="F:antiporter activity"/>
    <property type="evidence" value="ECO:0007669"/>
    <property type="project" value="InterPro"/>
</dbReference>
<dbReference type="InterPro" id="IPR057290">
    <property type="entry name" value="CHX17_C"/>
</dbReference>
<keyword evidence="7" id="KW-0406">Ion transport</keyword>
<evidence type="ECO:0000256" key="7">
    <source>
        <dbReference type="ARBA" id="ARBA00023065"/>
    </source>
</evidence>
<evidence type="ECO:0000313" key="14">
    <source>
        <dbReference type="EMBL" id="KAG9445064.1"/>
    </source>
</evidence>
<feature type="domain" description="Cation/H+ exchanger transmembrane" evidence="12">
    <location>
        <begin position="55"/>
        <end position="435"/>
    </location>
</feature>
<evidence type="ECO:0000256" key="11">
    <source>
        <dbReference type="SAM" id="Phobius"/>
    </source>
</evidence>
<gene>
    <name evidence="14" type="ORF">H6P81_016404</name>
</gene>
<dbReference type="InterPro" id="IPR006153">
    <property type="entry name" value="Cation/H_exchanger_TM"/>
</dbReference>
<feature type="transmembrane region" description="Helical" evidence="11">
    <location>
        <begin position="73"/>
        <end position="92"/>
    </location>
</feature>
<feature type="transmembrane region" description="Helical" evidence="11">
    <location>
        <begin position="141"/>
        <end position="162"/>
    </location>
</feature>
<name>A0AAV7E8W4_ARIFI</name>
<evidence type="ECO:0000259" key="12">
    <source>
        <dbReference type="Pfam" id="PF00999"/>
    </source>
</evidence>
<evidence type="ECO:0000256" key="1">
    <source>
        <dbReference type="ARBA" id="ARBA00004141"/>
    </source>
</evidence>
<keyword evidence="8 11" id="KW-0472">Membrane</keyword>
<evidence type="ECO:0000259" key="13">
    <source>
        <dbReference type="Pfam" id="PF23259"/>
    </source>
</evidence>
<dbReference type="Gene3D" id="1.20.1530.20">
    <property type="match status" value="1"/>
</dbReference>
<evidence type="ECO:0000256" key="5">
    <source>
        <dbReference type="ARBA" id="ARBA00022958"/>
    </source>
</evidence>
<dbReference type="GO" id="GO:0016020">
    <property type="term" value="C:membrane"/>
    <property type="evidence" value="ECO:0007669"/>
    <property type="project" value="UniProtKB-SubCell"/>
</dbReference>
<protein>
    <recommendedName>
        <fullName evidence="16">Cation/H+ exchanger domain-containing protein</fullName>
    </recommendedName>
</protein>
<comment type="subcellular location">
    <subcellularLocation>
        <location evidence="1">Membrane</location>
        <topology evidence="1">Multi-pass membrane protein</topology>
    </subcellularLocation>
</comment>
<dbReference type="GO" id="GO:1902600">
    <property type="term" value="P:proton transmembrane transport"/>
    <property type="evidence" value="ECO:0007669"/>
    <property type="project" value="InterPro"/>
</dbReference>
<keyword evidence="3" id="KW-0633">Potassium transport</keyword>
<dbReference type="InterPro" id="IPR038770">
    <property type="entry name" value="Na+/solute_symporter_sf"/>
</dbReference>
<dbReference type="Pfam" id="PF23259">
    <property type="entry name" value="CHX17_C"/>
    <property type="match status" value="1"/>
</dbReference>
<feature type="transmembrane region" description="Helical" evidence="11">
    <location>
        <begin position="243"/>
        <end position="268"/>
    </location>
</feature>
<dbReference type="AlphaFoldDB" id="A0AAV7E8W4"/>